<sequence>MKLLDKHRFKSVIFPLFIAVITTLLYFLPSSFDKPENPYAARVKARVLAVNNDDILEVGIIKSGYQALQIIVEQGTFKGDTLQASNQLMGRMEFDKIFEPNQEALVVLNLDESLQKIISVNVIDHYRLGIEFWLMLLFFAFLLLFAGTVGLKAIISFAFTGMVIWKLLLPGFLMGYSPVFLSLTLVAVITTVIILLVAGINKRGLVALLGAISGILVTAVLSQIFGVLFQIHGAIKPFSETLLYSGFNHLDLTQIFLASIFISSSGAMMDIAMDIAVSQYEIVEIQPTITHKALIRSGFNIGRGVIGTMTTTLLLAYSGGFSALLMVFIAQGTPTINILNLNYVAGEILHTMIGSFGLVLVAPITAILGGMIFVKRH</sequence>
<name>A0AC61NQ22_9BACT</name>
<accession>A0AC61NQ22</accession>
<dbReference type="Proteomes" id="UP000826212">
    <property type="component" value="Chromosome"/>
</dbReference>
<keyword evidence="2" id="KW-1185">Reference proteome</keyword>
<reference evidence="1" key="1">
    <citation type="submission" date="2021-08" db="EMBL/GenBank/DDBJ databases">
        <title>Novel anaerobic bacterium isolated from sea squirt in East Sea, Republic of Korea.</title>
        <authorList>
            <person name="Nguyen T.H."/>
            <person name="Li Z."/>
            <person name="Lee Y.-J."/>
            <person name="Ko J."/>
            <person name="Kim S.-G."/>
        </authorList>
    </citation>
    <scope>NUCLEOTIDE SEQUENCE</scope>
    <source>
        <strain evidence="1">KCTC 25031</strain>
    </source>
</reference>
<proteinExistence type="predicted"/>
<protein>
    <submittedName>
        <fullName evidence="1">YibE/F family protein</fullName>
    </submittedName>
</protein>
<evidence type="ECO:0000313" key="2">
    <source>
        <dbReference type="Proteomes" id="UP000826212"/>
    </source>
</evidence>
<gene>
    <name evidence="1" type="ORF">K4L44_07715</name>
</gene>
<dbReference type="EMBL" id="CP081303">
    <property type="protein sequence ID" value="QZE15709.1"/>
    <property type="molecule type" value="Genomic_DNA"/>
</dbReference>
<evidence type="ECO:0000313" key="1">
    <source>
        <dbReference type="EMBL" id="QZE15709.1"/>
    </source>
</evidence>
<organism evidence="1 2">
    <name type="scientific">Halosquirtibacter laminarini</name>
    <dbReference type="NCBI Taxonomy" id="3374600"/>
    <lineage>
        <taxon>Bacteria</taxon>
        <taxon>Pseudomonadati</taxon>
        <taxon>Bacteroidota</taxon>
        <taxon>Bacteroidia</taxon>
        <taxon>Marinilabiliales</taxon>
        <taxon>Prolixibacteraceae</taxon>
        <taxon>Halosquirtibacter</taxon>
    </lineage>
</organism>